<evidence type="ECO:0000259" key="3">
    <source>
        <dbReference type="PROSITE" id="PS50109"/>
    </source>
</evidence>
<organism evidence="4">
    <name type="scientific">mine drainage metagenome</name>
    <dbReference type="NCBI Taxonomy" id="410659"/>
    <lineage>
        <taxon>unclassified sequences</taxon>
        <taxon>metagenomes</taxon>
        <taxon>ecological metagenomes</taxon>
    </lineage>
</organism>
<dbReference type="InterPro" id="IPR011712">
    <property type="entry name" value="Sig_transdc_His_kin_sub3_dim/P"/>
</dbReference>
<dbReference type="CDD" id="cd00130">
    <property type="entry name" value="PAS"/>
    <property type="match status" value="1"/>
</dbReference>
<dbReference type="PANTHER" id="PTHR24421:SF59">
    <property type="entry name" value="OXYGEN SENSOR HISTIDINE KINASE NREB"/>
    <property type="match status" value="1"/>
</dbReference>
<dbReference type="GO" id="GO:0000155">
    <property type="term" value="F:phosphorelay sensor kinase activity"/>
    <property type="evidence" value="ECO:0007669"/>
    <property type="project" value="InterPro"/>
</dbReference>
<dbReference type="AlphaFoldDB" id="A0A1J5Q2X2"/>
<dbReference type="Gene3D" id="3.30.450.20">
    <property type="entry name" value="PAS domain"/>
    <property type="match status" value="1"/>
</dbReference>
<protein>
    <submittedName>
        <fullName evidence="4">Signal transduction histidine-protein kinase/phosphatase DegS</fullName>
        <ecNumber evidence="4">2.7.13.3</ecNumber>
        <ecNumber evidence="4">3.1.3.-</ecNumber>
    </submittedName>
</protein>
<dbReference type="SMART" id="SM00387">
    <property type="entry name" value="HATPase_c"/>
    <property type="match status" value="1"/>
</dbReference>
<dbReference type="Gene3D" id="3.30.565.10">
    <property type="entry name" value="Histidine kinase-like ATPase, C-terminal domain"/>
    <property type="match status" value="1"/>
</dbReference>
<dbReference type="InterPro" id="IPR003594">
    <property type="entry name" value="HATPase_dom"/>
</dbReference>
<dbReference type="GO" id="GO:0016787">
    <property type="term" value="F:hydrolase activity"/>
    <property type="evidence" value="ECO:0007669"/>
    <property type="project" value="UniProtKB-KW"/>
</dbReference>
<keyword evidence="2 4" id="KW-0418">Kinase</keyword>
<dbReference type="EMBL" id="MLJW01001482">
    <property type="protein sequence ID" value="OIQ78046.1"/>
    <property type="molecule type" value="Genomic_DNA"/>
</dbReference>
<proteinExistence type="predicted"/>
<dbReference type="GO" id="GO:0046983">
    <property type="term" value="F:protein dimerization activity"/>
    <property type="evidence" value="ECO:0007669"/>
    <property type="project" value="InterPro"/>
</dbReference>
<accession>A0A1J5Q2X2</accession>
<evidence type="ECO:0000256" key="2">
    <source>
        <dbReference type="ARBA" id="ARBA00022777"/>
    </source>
</evidence>
<dbReference type="PANTHER" id="PTHR24421">
    <property type="entry name" value="NITRATE/NITRITE SENSOR PROTEIN NARX-RELATED"/>
    <property type="match status" value="1"/>
</dbReference>
<reference evidence="4" key="1">
    <citation type="submission" date="2016-10" db="EMBL/GenBank/DDBJ databases">
        <title>Sequence of Gallionella enrichment culture.</title>
        <authorList>
            <person name="Poehlein A."/>
            <person name="Muehling M."/>
            <person name="Daniel R."/>
        </authorList>
    </citation>
    <scope>NUCLEOTIDE SEQUENCE</scope>
</reference>
<dbReference type="Pfam" id="PF07730">
    <property type="entry name" value="HisKA_3"/>
    <property type="match status" value="1"/>
</dbReference>
<dbReference type="InterPro" id="IPR005467">
    <property type="entry name" value="His_kinase_dom"/>
</dbReference>
<gene>
    <name evidence="4" type="primary">degS_19</name>
    <name evidence="4" type="ORF">GALL_402610</name>
</gene>
<dbReference type="EC" id="3.1.3.-" evidence="4"/>
<evidence type="ECO:0000313" key="4">
    <source>
        <dbReference type="EMBL" id="OIQ78046.1"/>
    </source>
</evidence>
<dbReference type="SUPFAM" id="SSF55874">
    <property type="entry name" value="ATPase domain of HSP90 chaperone/DNA topoisomerase II/histidine kinase"/>
    <property type="match status" value="1"/>
</dbReference>
<dbReference type="InterPro" id="IPR050482">
    <property type="entry name" value="Sensor_HK_TwoCompSys"/>
</dbReference>
<dbReference type="InterPro" id="IPR035965">
    <property type="entry name" value="PAS-like_dom_sf"/>
</dbReference>
<dbReference type="InterPro" id="IPR036890">
    <property type="entry name" value="HATPase_C_sf"/>
</dbReference>
<dbReference type="Pfam" id="PF02518">
    <property type="entry name" value="HATPase_c"/>
    <property type="match status" value="1"/>
</dbReference>
<dbReference type="SUPFAM" id="SSF55785">
    <property type="entry name" value="PYP-like sensor domain (PAS domain)"/>
    <property type="match status" value="1"/>
</dbReference>
<name>A0A1J5Q2X2_9ZZZZ</name>
<comment type="caution">
    <text evidence="4">The sequence shown here is derived from an EMBL/GenBank/DDBJ whole genome shotgun (WGS) entry which is preliminary data.</text>
</comment>
<dbReference type="EC" id="2.7.13.3" evidence="4"/>
<dbReference type="Gene3D" id="1.20.5.1930">
    <property type="match status" value="1"/>
</dbReference>
<feature type="domain" description="Histidine kinase" evidence="3">
    <location>
        <begin position="137"/>
        <end position="323"/>
    </location>
</feature>
<dbReference type="CDD" id="cd16917">
    <property type="entry name" value="HATPase_UhpB-NarQ-NarX-like"/>
    <property type="match status" value="1"/>
</dbReference>
<keyword evidence="4" id="KW-0378">Hydrolase</keyword>
<dbReference type="PROSITE" id="PS50109">
    <property type="entry name" value="HIS_KIN"/>
    <property type="match status" value="1"/>
</dbReference>
<keyword evidence="1 4" id="KW-0808">Transferase</keyword>
<dbReference type="InterPro" id="IPR000014">
    <property type="entry name" value="PAS"/>
</dbReference>
<sequence>MPGLVFRLCQRENRLRFTFASEAAVPVCGLPAADLLKSTESFVNRLQAQDRADFKASLQASALHGQAWNWEGRILIDDAPKWINIRATVVRPDPVTVQWDGIMLNISHGRRREASLRDMAAHMELAREQERARLARDIHDELGQLLTALKMDISLLRRRLGPDDAQLQSMAGLVDAATAAGRRVAAQLRPAVLDLGLSDGLTWLAEQFTQRYRLQVERDLDSAGELDDMTAIQIFRIAQEAFTNIARHAQARAVRLRLQRTPGLIALDIADDGIGLSAQTNRAQRSFGLRGMRERAHLLHGTLDCISAPGQGTTIRVRIPCCDAPLPADHV</sequence>
<dbReference type="GO" id="GO:0016020">
    <property type="term" value="C:membrane"/>
    <property type="evidence" value="ECO:0007669"/>
    <property type="project" value="InterPro"/>
</dbReference>
<evidence type="ECO:0000256" key="1">
    <source>
        <dbReference type="ARBA" id="ARBA00022679"/>
    </source>
</evidence>